<dbReference type="InterPro" id="IPR036875">
    <property type="entry name" value="Znf_CCHC_sf"/>
</dbReference>
<accession>A0A1B5Z8H3</accession>
<feature type="non-terminal residue" evidence="1">
    <location>
        <position position="280"/>
    </location>
</feature>
<evidence type="ECO:0000313" key="2">
    <source>
        <dbReference type="Proteomes" id="UP000242715"/>
    </source>
</evidence>
<dbReference type="Proteomes" id="UP000242715">
    <property type="component" value="Unassembled WGS sequence"/>
</dbReference>
<gene>
    <name evidence="1" type="ORF">TSUD_421790</name>
</gene>
<evidence type="ECO:0000313" key="1">
    <source>
        <dbReference type="EMBL" id="GAU10402.1"/>
    </source>
</evidence>
<dbReference type="OrthoDB" id="1931687at2759"/>
<dbReference type="PANTHER" id="PTHR35317:SF35">
    <property type="entry name" value="DUF4219 DOMAIN-CONTAINING PROTEIN"/>
    <property type="match status" value="1"/>
</dbReference>
<protein>
    <recommendedName>
        <fullName evidence="3">CCHC-type domain-containing protein</fullName>
    </recommendedName>
</protein>
<reference evidence="2" key="1">
    <citation type="journal article" date="2017" name="Front. Plant Sci.">
        <title>Climate Clever Clovers: New Paradigm to Reduce the Environmental Footprint of Ruminants by Breeding Low Methanogenic Forages Utilizing Haplotype Variation.</title>
        <authorList>
            <person name="Kaur P."/>
            <person name="Appels R."/>
            <person name="Bayer P.E."/>
            <person name="Keeble-Gagnere G."/>
            <person name="Wang J."/>
            <person name="Hirakawa H."/>
            <person name="Shirasawa K."/>
            <person name="Vercoe P."/>
            <person name="Stefanova K."/>
            <person name="Durmic Z."/>
            <person name="Nichols P."/>
            <person name="Revell C."/>
            <person name="Isobe S.N."/>
            <person name="Edwards D."/>
            <person name="Erskine W."/>
        </authorList>
    </citation>
    <scope>NUCLEOTIDE SEQUENCE [LARGE SCALE GENOMIC DNA]</scope>
    <source>
        <strain evidence="2">cv. Daliak</strain>
    </source>
</reference>
<name>A0A1B5Z8H3_TRISU</name>
<comment type="caution">
    <text evidence="1">The sequence shown here is derived from an EMBL/GenBank/DDBJ whole genome shotgun (WGS) entry which is preliminary data.</text>
</comment>
<keyword evidence="2" id="KW-1185">Reference proteome</keyword>
<dbReference type="GO" id="GO:0008270">
    <property type="term" value="F:zinc ion binding"/>
    <property type="evidence" value="ECO:0007669"/>
    <property type="project" value="InterPro"/>
</dbReference>
<dbReference type="GO" id="GO:0003676">
    <property type="term" value="F:nucleic acid binding"/>
    <property type="evidence" value="ECO:0007669"/>
    <property type="project" value="InterPro"/>
</dbReference>
<organism evidence="1 2">
    <name type="scientific">Trifolium subterraneum</name>
    <name type="common">Subterranean clover</name>
    <dbReference type="NCBI Taxonomy" id="3900"/>
    <lineage>
        <taxon>Eukaryota</taxon>
        <taxon>Viridiplantae</taxon>
        <taxon>Streptophyta</taxon>
        <taxon>Embryophyta</taxon>
        <taxon>Tracheophyta</taxon>
        <taxon>Spermatophyta</taxon>
        <taxon>Magnoliopsida</taxon>
        <taxon>eudicotyledons</taxon>
        <taxon>Gunneridae</taxon>
        <taxon>Pentapetalae</taxon>
        <taxon>rosids</taxon>
        <taxon>fabids</taxon>
        <taxon>Fabales</taxon>
        <taxon>Fabaceae</taxon>
        <taxon>Papilionoideae</taxon>
        <taxon>50 kb inversion clade</taxon>
        <taxon>NPAAA clade</taxon>
        <taxon>Hologalegina</taxon>
        <taxon>IRL clade</taxon>
        <taxon>Trifolieae</taxon>
        <taxon>Trifolium</taxon>
    </lineage>
</organism>
<sequence length="280" mass="32000">MKEDESVHDFDMNVMDFANSFDDLGEKMSDEKIVRKILRPLTKKFDMKVIAMEEAQDILTMRVDELIGSLQTYESSVNERIERKNKSIAFVSNAAEEDEEDEQDSGESFSEAIVMLGRQFNKVLRKADKNSWKSAKNNASDIMRCIDAQKKSKGGEKSTVNKGIKCHECEGYGHITTECGTYLRKQKKSLVASWSDEEESEGEKEFEDAKHVRVLTGIVESDTESCDEELTFEELATTYKELCLVSVDKCREIEKLKKINSQLKADQAKNMSRIEELQIK</sequence>
<evidence type="ECO:0008006" key="3">
    <source>
        <dbReference type="Google" id="ProtNLM"/>
    </source>
</evidence>
<dbReference type="EMBL" id="BCLP01045739">
    <property type="protein sequence ID" value="GAU10402.1"/>
    <property type="molecule type" value="Genomic_DNA"/>
</dbReference>
<dbReference type="SUPFAM" id="SSF57756">
    <property type="entry name" value="Retrovirus zinc finger-like domains"/>
    <property type="match status" value="1"/>
</dbReference>
<dbReference type="AlphaFoldDB" id="A0A1B5Z8H3"/>
<dbReference type="Pfam" id="PF14223">
    <property type="entry name" value="Retrotran_gag_2"/>
    <property type="match status" value="1"/>
</dbReference>
<dbReference type="PANTHER" id="PTHR35317">
    <property type="entry name" value="OS04G0629600 PROTEIN"/>
    <property type="match status" value="1"/>
</dbReference>
<proteinExistence type="predicted"/>